<dbReference type="Proteomes" id="UP000807342">
    <property type="component" value="Unassembled WGS sequence"/>
</dbReference>
<reference evidence="1" key="1">
    <citation type="submission" date="2020-11" db="EMBL/GenBank/DDBJ databases">
        <authorList>
            <consortium name="DOE Joint Genome Institute"/>
            <person name="Ahrendt S."/>
            <person name="Riley R."/>
            <person name="Andreopoulos W."/>
            <person name="Labutti K."/>
            <person name="Pangilinan J."/>
            <person name="Ruiz-Duenas F.J."/>
            <person name="Barrasa J.M."/>
            <person name="Sanchez-Garcia M."/>
            <person name="Camarero S."/>
            <person name="Miyauchi S."/>
            <person name="Serrano A."/>
            <person name="Linde D."/>
            <person name="Babiker R."/>
            <person name="Drula E."/>
            <person name="Ayuso-Fernandez I."/>
            <person name="Pacheco R."/>
            <person name="Padilla G."/>
            <person name="Ferreira P."/>
            <person name="Barriuso J."/>
            <person name="Kellner H."/>
            <person name="Castanera R."/>
            <person name="Alfaro M."/>
            <person name="Ramirez L."/>
            <person name="Pisabarro A.G."/>
            <person name="Kuo A."/>
            <person name="Tritt A."/>
            <person name="Lipzen A."/>
            <person name="He G."/>
            <person name="Yan M."/>
            <person name="Ng V."/>
            <person name="Cullen D."/>
            <person name="Martin F."/>
            <person name="Rosso M.-N."/>
            <person name="Henrissat B."/>
            <person name="Hibbett D."/>
            <person name="Martinez A.T."/>
            <person name="Grigoriev I.V."/>
        </authorList>
    </citation>
    <scope>NUCLEOTIDE SEQUENCE</scope>
    <source>
        <strain evidence="1">MF-IS2</strain>
    </source>
</reference>
<comment type="caution">
    <text evidence="1">The sequence shown here is derived from an EMBL/GenBank/DDBJ whole genome shotgun (WGS) entry which is preliminary data.</text>
</comment>
<evidence type="ECO:0000313" key="2">
    <source>
        <dbReference type="Proteomes" id="UP000807342"/>
    </source>
</evidence>
<name>A0A9P5XI70_9AGAR</name>
<sequence>MTCDKSRQTLRGDNVLGSIVRAHIVLAKQPRWRRGWKYGKGKSSFTEGRHFRTDAILSFHRDRTQLHLVVITIVMGIIDEQTASIKHSPYIRARTQASLKVSHRTRTLNLETPPKINIKTI</sequence>
<accession>A0A9P5XI70</accession>
<dbReference type="EMBL" id="MU151096">
    <property type="protein sequence ID" value="KAF9450854.1"/>
    <property type="molecule type" value="Genomic_DNA"/>
</dbReference>
<organism evidence="1 2">
    <name type="scientific">Macrolepiota fuliginosa MF-IS2</name>
    <dbReference type="NCBI Taxonomy" id="1400762"/>
    <lineage>
        <taxon>Eukaryota</taxon>
        <taxon>Fungi</taxon>
        <taxon>Dikarya</taxon>
        <taxon>Basidiomycota</taxon>
        <taxon>Agaricomycotina</taxon>
        <taxon>Agaricomycetes</taxon>
        <taxon>Agaricomycetidae</taxon>
        <taxon>Agaricales</taxon>
        <taxon>Agaricineae</taxon>
        <taxon>Agaricaceae</taxon>
        <taxon>Macrolepiota</taxon>
    </lineage>
</organism>
<evidence type="ECO:0000313" key="1">
    <source>
        <dbReference type="EMBL" id="KAF9450854.1"/>
    </source>
</evidence>
<proteinExistence type="predicted"/>
<gene>
    <name evidence="1" type="ORF">P691DRAFT_429223</name>
</gene>
<keyword evidence="2" id="KW-1185">Reference proteome</keyword>
<protein>
    <submittedName>
        <fullName evidence="1">Uncharacterized protein</fullName>
    </submittedName>
</protein>
<dbReference type="AlphaFoldDB" id="A0A9P5XI70"/>